<reference evidence="1 2" key="1">
    <citation type="journal article" date="2019" name="Commun. Biol.">
        <title>The bagworm genome reveals a unique fibroin gene that provides high tensile strength.</title>
        <authorList>
            <person name="Kono N."/>
            <person name="Nakamura H."/>
            <person name="Ohtoshi R."/>
            <person name="Tomita M."/>
            <person name="Numata K."/>
            <person name="Arakawa K."/>
        </authorList>
    </citation>
    <scope>NUCLEOTIDE SEQUENCE [LARGE SCALE GENOMIC DNA]</scope>
</reference>
<comment type="caution">
    <text evidence="1">The sequence shown here is derived from an EMBL/GenBank/DDBJ whole genome shotgun (WGS) entry which is preliminary data.</text>
</comment>
<protein>
    <submittedName>
        <fullName evidence="1">Uncharacterized protein</fullName>
    </submittedName>
</protein>
<dbReference type="Proteomes" id="UP000299102">
    <property type="component" value="Unassembled WGS sequence"/>
</dbReference>
<dbReference type="EMBL" id="BGZK01000445">
    <property type="protein sequence ID" value="GBP43983.1"/>
    <property type="molecule type" value="Genomic_DNA"/>
</dbReference>
<organism evidence="1 2">
    <name type="scientific">Eumeta variegata</name>
    <name type="common">Bagworm moth</name>
    <name type="synonym">Eumeta japonica</name>
    <dbReference type="NCBI Taxonomy" id="151549"/>
    <lineage>
        <taxon>Eukaryota</taxon>
        <taxon>Metazoa</taxon>
        <taxon>Ecdysozoa</taxon>
        <taxon>Arthropoda</taxon>
        <taxon>Hexapoda</taxon>
        <taxon>Insecta</taxon>
        <taxon>Pterygota</taxon>
        <taxon>Neoptera</taxon>
        <taxon>Endopterygota</taxon>
        <taxon>Lepidoptera</taxon>
        <taxon>Glossata</taxon>
        <taxon>Ditrysia</taxon>
        <taxon>Tineoidea</taxon>
        <taxon>Psychidae</taxon>
        <taxon>Oiketicinae</taxon>
        <taxon>Eumeta</taxon>
    </lineage>
</organism>
<evidence type="ECO:0000313" key="1">
    <source>
        <dbReference type="EMBL" id="GBP43983.1"/>
    </source>
</evidence>
<gene>
    <name evidence="1" type="ORF">EVAR_27151_1</name>
</gene>
<dbReference type="OrthoDB" id="9971063at2759"/>
<proteinExistence type="predicted"/>
<accession>A0A4C1VYV3</accession>
<dbReference type="AlphaFoldDB" id="A0A4C1VYV3"/>
<sequence length="162" mass="19003">MKTHHKTGFISYPNRRIPARACTTTDAVQRLRDYGSVQRIGVNSGALPLNPWLQEEVLDFFDHNPKTSTREEEHRYHISHVNALRFLKKDKGHLLITFIKYRWNAALKCALLIRLMVPKTRNERYHLIQFKSPSVDWAMTRIELGFFWIEDDALCELPSLIA</sequence>
<keyword evidence="2" id="KW-1185">Reference proteome</keyword>
<evidence type="ECO:0000313" key="2">
    <source>
        <dbReference type="Proteomes" id="UP000299102"/>
    </source>
</evidence>
<name>A0A4C1VYV3_EUMVA</name>